<dbReference type="PANTHER" id="PTHR22751:SF54">
    <property type="entry name" value="G-PROTEIN COUPLED RECEPTORS FAMILY 1 PROFILE DOMAIN-CONTAINING PROTEIN"/>
    <property type="match status" value="1"/>
</dbReference>
<feature type="domain" description="G-protein coupled receptors family 1 profile" evidence="7">
    <location>
        <begin position="1"/>
        <end position="222"/>
    </location>
</feature>
<feature type="transmembrane region" description="Helical" evidence="6">
    <location>
        <begin position="162"/>
        <end position="187"/>
    </location>
</feature>
<evidence type="ECO:0000256" key="3">
    <source>
        <dbReference type="ARBA" id="ARBA00022989"/>
    </source>
</evidence>
<evidence type="ECO:0000313" key="8">
    <source>
        <dbReference type="EMBL" id="KAF1759043.1"/>
    </source>
</evidence>
<feature type="transmembrane region" description="Helical" evidence="6">
    <location>
        <begin position="112"/>
        <end position="133"/>
    </location>
</feature>
<feature type="transmembrane region" description="Helical" evidence="6">
    <location>
        <begin position="12"/>
        <end position="33"/>
    </location>
</feature>
<dbReference type="InterPro" id="IPR019427">
    <property type="entry name" value="7TM_GPCR_serpentine_rcpt_Srw"/>
</dbReference>
<dbReference type="EMBL" id="WUAV01000004">
    <property type="protein sequence ID" value="KAF1759043.1"/>
    <property type="molecule type" value="Genomic_DNA"/>
</dbReference>
<proteinExistence type="predicted"/>
<feature type="transmembrane region" description="Helical" evidence="6">
    <location>
        <begin position="45"/>
        <end position="66"/>
    </location>
</feature>
<sequence length="278" mass="31598">MFSKILDNVARVMSAWLAVGIALYRLIIIRNALHSKFDSLSTLSAGLKTLLAVFSPLFLLEFFYRIQFKLTPNNWEFEEVCGYPANYTVVYYEFEKDEDFKLKLLDKSTYDFVNALLRVAPTFVLPIVTFGLIREMRKGKAAMRKRMNSGAQESKLDNTTKVIIFMTIASIIAESPYGTTYFLVLWLASNREYVSLLMLILNCKPIFDIFVSLNTMSHCFISLAISTQYKNAVVATFLPITSKFKKPENTIRVTQSRSLGDSVSNNMSQRRLASSVAS</sequence>
<comment type="subcellular location">
    <subcellularLocation>
        <location evidence="1">Membrane</location>
    </subcellularLocation>
</comment>
<accession>A0A6A5GX85</accession>
<dbReference type="CTD" id="9803615"/>
<keyword evidence="4 6" id="KW-0472">Membrane</keyword>
<name>A0A6A5GX85_CAERE</name>
<organism evidence="8 9">
    <name type="scientific">Caenorhabditis remanei</name>
    <name type="common">Caenorhabditis vulgaris</name>
    <dbReference type="NCBI Taxonomy" id="31234"/>
    <lineage>
        <taxon>Eukaryota</taxon>
        <taxon>Metazoa</taxon>
        <taxon>Ecdysozoa</taxon>
        <taxon>Nematoda</taxon>
        <taxon>Chromadorea</taxon>
        <taxon>Rhabditida</taxon>
        <taxon>Rhabditina</taxon>
        <taxon>Rhabditomorpha</taxon>
        <taxon>Rhabditoidea</taxon>
        <taxon>Rhabditidae</taxon>
        <taxon>Peloderinae</taxon>
        <taxon>Caenorhabditis</taxon>
    </lineage>
</organism>
<protein>
    <recommendedName>
        <fullName evidence="7">G-protein coupled receptors family 1 profile domain-containing protein</fullName>
    </recommendedName>
</protein>
<dbReference type="PROSITE" id="PS50262">
    <property type="entry name" value="G_PROTEIN_RECEP_F1_2"/>
    <property type="match status" value="1"/>
</dbReference>
<evidence type="ECO:0000256" key="1">
    <source>
        <dbReference type="ARBA" id="ARBA00004370"/>
    </source>
</evidence>
<dbReference type="GeneID" id="9803615"/>
<evidence type="ECO:0000259" key="7">
    <source>
        <dbReference type="PROSITE" id="PS50262"/>
    </source>
</evidence>
<evidence type="ECO:0000313" key="9">
    <source>
        <dbReference type="Proteomes" id="UP000483820"/>
    </source>
</evidence>
<evidence type="ECO:0000256" key="5">
    <source>
        <dbReference type="SAM" id="MobiDB-lite"/>
    </source>
</evidence>
<gene>
    <name evidence="8" type="ORF">GCK72_015503</name>
</gene>
<evidence type="ECO:0000256" key="4">
    <source>
        <dbReference type="ARBA" id="ARBA00023136"/>
    </source>
</evidence>
<dbReference type="Gene3D" id="1.20.1070.10">
    <property type="entry name" value="Rhodopsin 7-helix transmembrane proteins"/>
    <property type="match status" value="1"/>
</dbReference>
<keyword evidence="3 6" id="KW-1133">Transmembrane helix</keyword>
<dbReference type="PANTHER" id="PTHR22751">
    <property type="entry name" value="G-PROTEIN COUPLED RECEPTOR-RELATED"/>
    <property type="match status" value="1"/>
</dbReference>
<dbReference type="AlphaFoldDB" id="A0A6A5GX85"/>
<evidence type="ECO:0000256" key="2">
    <source>
        <dbReference type="ARBA" id="ARBA00022692"/>
    </source>
</evidence>
<evidence type="ECO:0000256" key="6">
    <source>
        <dbReference type="SAM" id="Phobius"/>
    </source>
</evidence>
<reference evidence="8 9" key="1">
    <citation type="submission" date="2019-12" db="EMBL/GenBank/DDBJ databases">
        <title>Chromosome-level assembly of the Caenorhabditis remanei genome.</title>
        <authorList>
            <person name="Teterina A.A."/>
            <person name="Willis J.H."/>
            <person name="Phillips P.C."/>
        </authorList>
    </citation>
    <scope>NUCLEOTIDE SEQUENCE [LARGE SCALE GENOMIC DNA]</scope>
    <source>
        <strain evidence="8 9">PX506</strain>
        <tissue evidence="8">Whole organism</tissue>
    </source>
</reference>
<dbReference type="RefSeq" id="XP_003091724.2">
    <property type="nucleotide sequence ID" value="XM_003091676.2"/>
</dbReference>
<dbReference type="InterPro" id="IPR017452">
    <property type="entry name" value="GPCR_Rhodpsn_7TM"/>
</dbReference>
<dbReference type="KEGG" id="crq:GCK72_015503"/>
<feature type="region of interest" description="Disordered" evidence="5">
    <location>
        <begin position="258"/>
        <end position="278"/>
    </location>
</feature>
<dbReference type="GO" id="GO:0016020">
    <property type="term" value="C:membrane"/>
    <property type="evidence" value="ECO:0007669"/>
    <property type="project" value="UniProtKB-SubCell"/>
</dbReference>
<dbReference type="Pfam" id="PF10324">
    <property type="entry name" value="7TM_GPCR_Srw"/>
    <property type="match status" value="1"/>
</dbReference>
<dbReference type="Proteomes" id="UP000483820">
    <property type="component" value="Chromosome IV"/>
</dbReference>
<comment type="caution">
    <text evidence="8">The sequence shown here is derived from an EMBL/GenBank/DDBJ whole genome shotgun (WGS) entry which is preliminary data.</text>
</comment>
<dbReference type="GO" id="GO:0008528">
    <property type="term" value="F:G protein-coupled peptide receptor activity"/>
    <property type="evidence" value="ECO:0007669"/>
    <property type="project" value="InterPro"/>
</dbReference>
<dbReference type="SUPFAM" id="SSF81321">
    <property type="entry name" value="Family A G protein-coupled receptor-like"/>
    <property type="match status" value="1"/>
</dbReference>
<keyword evidence="2 6" id="KW-0812">Transmembrane</keyword>